<evidence type="ECO:0000256" key="1">
    <source>
        <dbReference type="ARBA" id="ARBA00022604"/>
    </source>
</evidence>
<dbReference type="InterPro" id="IPR044989">
    <property type="entry name" value="TAC1"/>
</dbReference>
<reference evidence="5 6" key="1">
    <citation type="journal article" date="2024" name="G3 (Bethesda)">
        <title>Genome assembly of Hibiscus sabdariffa L. provides insights into metabolisms of medicinal natural products.</title>
        <authorList>
            <person name="Kim T."/>
        </authorList>
    </citation>
    <scope>NUCLEOTIDE SEQUENCE [LARGE SCALE GENOMIC DNA]</scope>
    <source>
        <strain evidence="5">TK-2024</strain>
        <tissue evidence="5">Old leaves</tissue>
    </source>
</reference>
<comment type="caution">
    <text evidence="5">The sequence shown here is derived from an EMBL/GenBank/DDBJ whole genome shotgun (WGS) entry which is preliminary data.</text>
</comment>
<feature type="compositionally biased region" description="Basic and acidic residues" evidence="4">
    <location>
        <begin position="153"/>
        <end position="165"/>
    </location>
</feature>
<evidence type="ECO:0000256" key="3">
    <source>
        <dbReference type="ARBA" id="ARBA00026138"/>
    </source>
</evidence>
<comment type="similarity">
    <text evidence="2">Belongs to the TAC family.</text>
</comment>
<dbReference type="PANTHER" id="PTHR38366">
    <property type="entry name" value="NAD-DEPENDENT PROTEIN DEACETYLASE HST1-LIKE PROTEIN"/>
    <property type="match status" value="1"/>
</dbReference>
<name>A0ABR2NDJ0_9ROSI</name>
<sequence>MFALNWWDMQFPSKISKQMLQFSCHVAHFNSFNPRLPLGFSLQYLLYVINIPCQSPTHYTLPIGHRIQFPHQTKALTEKQNEVFDHGKAFVFCPDGLSPSIKKTDGIAIDTNTKALLEQVALVDMLDGILTIGTFGFDPLKPFSDELKHCLASESDHEQGEEERFSNNSGGDDGYDYGDGNYEENPLMFSTFDHGLEDVTMTVHGAAEWSTDDEIRTDLDAIEGHSGKLRIRTTLADLFSEDSDSGMKKKHNSLESNSNSCGKGSVRTKQGLSFAKKLMPQAGEDSHPIKMINQMMKRLLKRKIHPELEGKGNKFNKQCSKKEHEASESVYLLQQSPGQVCMDKREAATIGTLYGKKKCCYSLSFKLAIEDLCC</sequence>
<dbReference type="Proteomes" id="UP001396334">
    <property type="component" value="Unassembled WGS sequence"/>
</dbReference>
<evidence type="ECO:0000313" key="6">
    <source>
        <dbReference type="Proteomes" id="UP001396334"/>
    </source>
</evidence>
<feature type="compositionally biased region" description="Polar residues" evidence="4">
    <location>
        <begin position="254"/>
        <end position="266"/>
    </location>
</feature>
<accession>A0ABR2NDJ0</accession>
<organism evidence="5 6">
    <name type="scientific">Hibiscus sabdariffa</name>
    <name type="common">roselle</name>
    <dbReference type="NCBI Taxonomy" id="183260"/>
    <lineage>
        <taxon>Eukaryota</taxon>
        <taxon>Viridiplantae</taxon>
        <taxon>Streptophyta</taxon>
        <taxon>Embryophyta</taxon>
        <taxon>Tracheophyta</taxon>
        <taxon>Spermatophyta</taxon>
        <taxon>Magnoliopsida</taxon>
        <taxon>eudicotyledons</taxon>
        <taxon>Gunneridae</taxon>
        <taxon>Pentapetalae</taxon>
        <taxon>rosids</taxon>
        <taxon>malvids</taxon>
        <taxon>Malvales</taxon>
        <taxon>Malvaceae</taxon>
        <taxon>Malvoideae</taxon>
        <taxon>Hibiscus</taxon>
    </lineage>
</organism>
<evidence type="ECO:0000256" key="2">
    <source>
        <dbReference type="ARBA" id="ARBA00025796"/>
    </source>
</evidence>
<feature type="region of interest" description="Disordered" evidence="4">
    <location>
        <begin position="242"/>
        <end position="266"/>
    </location>
</feature>
<dbReference type="EMBL" id="JBBPBN010000171">
    <property type="protein sequence ID" value="KAK8974217.1"/>
    <property type="molecule type" value="Genomic_DNA"/>
</dbReference>
<evidence type="ECO:0000256" key="4">
    <source>
        <dbReference type="SAM" id="MobiDB-lite"/>
    </source>
</evidence>
<evidence type="ECO:0000313" key="5">
    <source>
        <dbReference type="EMBL" id="KAK8974217.1"/>
    </source>
</evidence>
<protein>
    <recommendedName>
        <fullName evidence="3">Protein TILLER ANGLE CONTROL 1</fullName>
    </recommendedName>
</protein>
<gene>
    <name evidence="5" type="ORF">V6N11_034586</name>
</gene>
<keyword evidence="6" id="KW-1185">Reference proteome</keyword>
<dbReference type="PANTHER" id="PTHR38366:SF1">
    <property type="entry name" value="PROTEIN TILLER ANGLE CONTROL 1"/>
    <property type="match status" value="1"/>
</dbReference>
<proteinExistence type="inferred from homology"/>
<feature type="region of interest" description="Disordered" evidence="4">
    <location>
        <begin position="153"/>
        <end position="180"/>
    </location>
</feature>
<keyword evidence="1" id="KW-0341">Growth regulation</keyword>